<proteinExistence type="predicted"/>
<accession>A0A1I8BIU2</accession>
<sequence length="141" mass="15740">MGNTHTIIIPFEEINLTPGNVVIEIDKKYKYEAQSSDKGDGMSTHDKLIRGKVVRVAAASPFFNQHGTMLAGHLKIGDEANLNNLKLNNHSVFKVWVRGRKGFPIEVAKGVYLFVFNEWDVAINIGGGSDQPPMYNEKVHF</sequence>
<dbReference type="WBParaSite" id="MhA1_Contig244.frz3.gene5">
    <property type="protein sequence ID" value="MhA1_Contig244.frz3.gene5"/>
    <property type="gene ID" value="MhA1_Contig244.frz3.gene5"/>
</dbReference>
<keyword evidence="1" id="KW-1185">Reference proteome</keyword>
<name>A0A1I8BIU2_MELHA</name>
<protein>
    <submittedName>
        <fullName evidence="2">Galectin</fullName>
    </submittedName>
</protein>
<dbReference type="Proteomes" id="UP000095281">
    <property type="component" value="Unplaced"/>
</dbReference>
<reference evidence="2" key="1">
    <citation type="submission" date="2016-11" db="UniProtKB">
        <authorList>
            <consortium name="WormBaseParasite"/>
        </authorList>
    </citation>
    <scope>IDENTIFICATION</scope>
</reference>
<evidence type="ECO:0000313" key="1">
    <source>
        <dbReference type="Proteomes" id="UP000095281"/>
    </source>
</evidence>
<evidence type="ECO:0000313" key="2">
    <source>
        <dbReference type="WBParaSite" id="MhA1_Contig244.frz3.gene5"/>
    </source>
</evidence>
<dbReference type="AlphaFoldDB" id="A0A1I8BIU2"/>
<organism evidence="1 2">
    <name type="scientific">Meloidogyne hapla</name>
    <name type="common">Root-knot nematode worm</name>
    <dbReference type="NCBI Taxonomy" id="6305"/>
    <lineage>
        <taxon>Eukaryota</taxon>
        <taxon>Metazoa</taxon>
        <taxon>Ecdysozoa</taxon>
        <taxon>Nematoda</taxon>
        <taxon>Chromadorea</taxon>
        <taxon>Rhabditida</taxon>
        <taxon>Tylenchina</taxon>
        <taxon>Tylenchomorpha</taxon>
        <taxon>Tylenchoidea</taxon>
        <taxon>Meloidogynidae</taxon>
        <taxon>Meloidogyninae</taxon>
        <taxon>Meloidogyne</taxon>
    </lineage>
</organism>